<reference evidence="2 3" key="1">
    <citation type="journal article" date="2012" name="PLoS Pathog.">
        <title>The genome of the obligate intracellular parasite Trachipleistophora hominis: new insights into microsporidian genome dynamics and reductive evolution.</title>
        <authorList>
            <person name="Heinz E."/>
            <person name="Williams T.A."/>
            <person name="Nakjang S."/>
            <person name="Noel C.J."/>
            <person name="Swan D.C."/>
            <person name="Goldberg A.V."/>
            <person name="Harris S.R."/>
            <person name="Weinmaier T."/>
            <person name="Markert S."/>
            <person name="Becher D."/>
            <person name="Bernhardt J."/>
            <person name="Dagan T."/>
            <person name="Hacker C."/>
            <person name="Lucocq J.M."/>
            <person name="Schweder T."/>
            <person name="Rattei T."/>
            <person name="Hall N."/>
            <person name="Hirt R.P."/>
            <person name="Embley T.M."/>
        </authorList>
    </citation>
    <scope>NUCLEOTIDE SEQUENCE [LARGE SCALE GENOMIC DNA]</scope>
</reference>
<proteinExistence type="predicted"/>
<accession>L7JZ97</accession>
<evidence type="ECO:0000313" key="3">
    <source>
        <dbReference type="Proteomes" id="UP000011185"/>
    </source>
</evidence>
<keyword evidence="3" id="KW-1185">Reference proteome</keyword>
<organism evidence="2 3">
    <name type="scientific">Trachipleistophora hominis</name>
    <name type="common">Microsporidian parasite</name>
    <dbReference type="NCBI Taxonomy" id="72359"/>
    <lineage>
        <taxon>Eukaryota</taxon>
        <taxon>Fungi</taxon>
        <taxon>Fungi incertae sedis</taxon>
        <taxon>Microsporidia</taxon>
        <taxon>Pleistophoridae</taxon>
        <taxon>Trachipleistophora</taxon>
    </lineage>
</organism>
<dbReference type="VEuPathDB" id="MicrosporidiaDB:THOM_0945"/>
<protein>
    <submittedName>
        <fullName evidence="2">Uncharacterized protein</fullName>
    </submittedName>
</protein>
<dbReference type="EMBL" id="JH993877">
    <property type="protein sequence ID" value="ELQ76082.1"/>
    <property type="molecule type" value="Genomic_DNA"/>
</dbReference>
<evidence type="ECO:0000256" key="1">
    <source>
        <dbReference type="SAM" id="MobiDB-lite"/>
    </source>
</evidence>
<dbReference type="Proteomes" id="UP000011185">
    <property type="component" value="Unassembled WGS sequence"/>
</dbReference>
<evidence type="ECO:0000313" key="2">
    <source>
        <dbReference type="EMBL" id="ELQ76082.1"/>
    </source>
</evidence>
<name>L7JZ97_TRAHO</name>
<gene>
    <name evidence="2" type="ORF">THOM_0945</name>
</gene>
<dbReference type="InParanoid" id="L7JZ97"/>
<dbReference type="AlphaFoldDB" id="L7JZ97"/>
<sequence length="143" mass="16472">MPKKSKELIDKMEAIHVSPFGSSSEYFSKSSLREDSINSSQPRRFGSLDQDKPIEPEKVVKETWYATIGFKAYNQLFTWPNNAEKPFVKRSILLADDTGIEWTNSSKELSTQNSCTKAYDQPFTWHNNVERPFDEVIPNMNTT</sequence>
<dbReference type="HOGENOM" id="CLU_1807580_0_0_1"/>
<feature type="region of interest" description="Disordered" evidence="1">
    <location>
        <begin position="31"/>
        <end position="51"/>
    </location>
</feature>